<protein>
    <submittedName>
        <fullName evidence="3">Putative 50S ribosome-binding GTPase-like 3</fullName>
    </submittedName>
</protein>
<feature type="compositionally biased region" description="Polar residues" evidence="1">
    <location>
        <begin position="1"/>
        <end position="20"/>
    </location>
</feature>
<feature type="region of interest" description="Disordered" evidence="1">
    <location>
        <begin position="1"/>
        <end position="26"/>
    </location>
</feature>
<evidence type="ECO:0000259" key="2">
    <source>
        <dbReference type="SMART" id="SM00382"/>
    </source>
</evidence>
<reference evidence="3" key="1">
    <citation type="journal article" date="2021" name="Sci. Adv.">
        <title>The American lobster genome reveals insights on longevity, neural, and immune adaptations.</title>
        <authorList>
            <person name="Polinski J.M."/>
            <person name="Zimin A.V."/>
            <person name="Clark K.F."/>
            <person name="Kohn A.B."/>
            <person name="Sadowski N."/>
            <person name="Timp W."/>
            <person name="Ptitsyn A."/>
            <person name="Khanna P."/>
            <person name="Romanova D.Y."/>
            <person name="Williams P."/>
            <person name="Greenwood S.J."/>
            <person name="Moroz L.L."/>
            <person name="Walt D.R."/>
            <person name="Bodnar A.G."/>
        </authorList>
    </citation>
    <scope>NUCLEOTIDE SEQUENCE</scope>
    <source>
        <strain evidence="3">GMGI-L3</strain>
    </source>
</reference>
<dbReference type="Proteomes" id="UP000747542">
    <property type="component" value="Unassembled WGS sequence"/>
</dbReference>
<feature type="domain" description="AAA+ ATPase" evidence="2">
    <location>
        <begin position="75"/>
        <end position="211"/>
    </location>
</feature>
<dbReference type="PANTHER" id="PTHR32046:SF14">
    <property type="match status" value="1"/>
</dbReference>
<proteinExistence type="predicted"/>
<dbReference type="InterPro" id="IPR027417">
    <property type="entry name" value="P-loop_NTPase"/>
</dbReference>
<dbReference type="PANTHER" id="PTHR32046">
    <property type="entry name" value="G DOMAIN-CONTAINING PROTEIN"/>
    <property type="match status" value="1"/>
</dbReference>
<dbReference type="AlphaFoldDB" id="A0A8J5MU34"/>
<dbReference type="CDD" id="cd00882">
    <property type="entry name" value="Ras_like_GTPase"/>
    <property type="match status" value="1"/>
</dbReference>
<dbReference type="InterPro" id="IPR003593">
    <property type="entry name" value="AAA+_ATPase"/>
</dbReference>
<keyword evidence="4" id="KW-1185">Reference proteome</keyword>
<accession>A0A8J5MU34</accession>
<evidence type="ECO:0000313" key="3">
    <source>
        <dbReference type="EMBL" id="KAG7163342.1"/>
    </source>
</evidence>
<organism evidence="3 4">
    <name type="scientific">Homarus americanus</name>
    <name type="common">American lobster</name>
    <dbReference type="NCBI Taxonomy" id="6706"/>
    <lineage>
        <taxon>Eukaryota</taxon>
        <taxon>Metazoa</taxon>
        <taxon>Ecdysozoa</taxon>
        <taxon>Arthropoda</taxon>
        <taxon>Crustacea</taxon>
        <taxon>Multicrustacea</taxon>
        <taxon>Malacostraca</taxon>
        <taxon>Eumalacostraca</taxon>
        <taxon>Eucarida</taxon>
        <taxon>Decapoda</taxon>
        <taxon>Pleocyemata</taxon>
        <taxon>Astacidea</taxon>
        <taxon>Nephropoidea</taxon>
        <taxon>Nephropidae</taxon>
        <taxon>Homarus</taxon>
    </lineage>
</organism>
<evidence type="ECO:0000256" key="1">
    <source>
        <dbReference type="SAM" id="MobiDB-lite"/>
    </source>
</evidence>
<comment type="caution">
    <text evidence="3">The sequence shown here is derived from an EMBL/GenBank/DDBJ whole genome shotgun (WGS) entry which is preliminary data.</text>
</comment>
<gene>
    <name evidence="3" type="ORF">Hamer_G004471</name>
</gene>
<name>A0A8J5MU34_HOMAM</name>
<dbReference type="EMBL" id="JAHLQT010026473">
    <property type="protein sequence ID" value="KAG7163342.1"/>
    <property type="molecule type" value="Genomic_DNA"/>
</dbReference>
<dbReference type="SMART" id="SM00382">
    <property type="entry name" value="AAA"/>
    <property type="match status" value="1"/>
</dbReference>
<dbReference type="Gene3D" id="3.40.50.300">
    <property type="entry name" value="P-loop containing nucleotide triphosphate hydrolases"/>
    <property type="match status" value="1"/>
</dbReference>
<sequence length="569" mass="64784">MNWKPSSVETMAPIPNSTASLDDKEKLKLRARDSYSKPHDTQEGLEIRKMIMNKEHKDDKAKVQMLSLGQKTNRPTKVILLVGATGTGKTTLINAMVNFIYCIDFSDNFRLVLIDDKNAPKRSQAESQTDLITAYAFYQLPGMPFEYNYVLIDTPGFGDTRGIQRDREMMNQLEVFLKQDYGVDQVDGVGFVTPSSAARLTQTQRYVYDGLSSMFGKDIKDNIYIMATFADAKTPPVLDALVEAGVHYSGFYKFNNSALYARNSTENGGSDDSDSDDEDSAYICKLFWEMGFRSMTNFFLKLGKTTPASLTLTKQVLEERSRLQMVVVGLQNQIHLGLGKLTNLNQERDMLARLDDDMKGSANYQEEVEVPKITKIDLGAKQHVTNCIKCNMTCHFPCFIPDDANKAHCAAMTNNYCHVCPEKCYWDLHKNMKFRYEHTWIKETRTVQELLDRYENAQKGKLDKEGAINAIENDINQHAQILIAMIREAQSHVERLEEIALKPNPLTTKEYIDLMIESEKMQKRHNFQKRVELLEKLKEEVAVIQGVRGNCNQASGEALLKYFHGLLID</sequence>
<dbReference type="SUPFAM" id="SSF52540">
    <property type="entry name" value="P-loop containing nucleoside triphosphate hydrolases"/>
    <property type="match status" value="1"/>
</dbReference>
<evidence type="ECO:0000313" key="4">
    <source>
        <dbReference type="Proteomes" id="UP000747542"/>
    </source>
</evidence>